<dbReference type="InterPro" id="IPR001810">
    <property type="entry name" value="F-box_dom"/>
</dbReference>
<dbReference type="InterPro" id="IPR050648">
    <property type="entry name" value="F-box_LRR-repeat"/>
</dbReference>
<dbReference type="InterPro" id="IPR006553">
    <property type="entry name" value="Leu-rich_rpt_Cys-con_subtyp"/>
</dbReference>
<dbReference type="InterPro" id="IPR032675">
    <property type="entry name" value="LRR_dom_sf"/>
</dbReference>
<keyword evidence="5" id="KW-1185">Reference proteome</keyword>
<dbReference type="PANTHER" id="PTHR13382">
    <property type="entry name" value="MITOCHONDRIAL ATP SYNTHASE COUPLING FACTOR B"/>
    <property type="match status" value="1"/>
</dbReference>
<dbReference type="EMBL" id="CALNXJ010000015">
    <property type="protein sequence ID" value="CAH3116559.1"/>
    <property type="molecule type" value="Genomic_DNA"/>
</dbReference>
<dbReference type="PANTHER" id="PTHR13382:SF67">
    <property type="entry name" value="SCF E3 UBIQUITIN LIGASE COMPLEX F-BOX PROTEIN POF2"/>
    <property type="match status" value="1"/>
</dbReference>
<comment type="caution">
    <text evidence="4">The sequence shown here is derived from an EMBL/GenBank/DDBJ whole genome shotgun (WGS) entry which is preliminary data.</text>
</comment>
<dbReference type="GO" id="GO:0005737">
    <property type="term" value="C:cytoplasm"/>
    <property type="evidence" value="ECO:0007669"/>
    <property type="project" value="TreeGrafter"/>
</dbReference>
<dbReference type="InterPro" id="IPR036047">
    <property type="entry name" value="F-box-like_dom_sf"/>
</dbReference>
<accession>A0AAU9WJZ0</accession>
<proteinExistence type="predicted"/>
<dbReference type="SMART" id="SM00367">
    <property type="entry name" value="LRR_CC"/>
    <property type="match status" value="5"/>
</dbReference>
<sequence>MAPVRRKNRKRSAARTKGGSQKHPNKDVVGTEISKITCSSGRSKVDLTYKELGVAELQWPAADERELSQEIMRVNPLNRQSILQAPCQKFVVSHWGKTSSLVATGSSSTDSKAWKSGPKSKESTACVHKRKRTGVKEKPTPNYWMMLSDEIILSIFQFLPKKTIVRCARVCKHWQRLMYDESLWHRVDMTKSNLLPGLLGKVLKRGTRVLRIAHAKVASPLCDDNAPFFLDVVPLSPKSPSKSLFNLRLLDATSCSFQEDTLLCLLMQSKQLTHISLESCKVSTAILKAVSELRNLEVLNLAMCTGVTITGICSLVKGGKNSRLKQLNLAWTNLTKATMMQLIKNLPQLQQLNLSGCRETLTDDCIKQLVKSCPQLTHLDVSDGVMLTTQSLEAILKLKNLVWLGVSRCYSIPPVSFSLFTKIKSLKTLQLFGLLNTEGVELLKADLPNVNVNKSFFSTIARPVGSVYLGMIWGVQCKD</sequence>
<dbReference type="CDD" id="cd22149">
    <property type="entry name" value="F-box_DmSKP2-like"/>
    <property type="match status" value="1"/>
</dbReference>
<evidence type="ECO:0000256" key="2">
    <source>
        <dbReference type="SAM" id="MobiDB-lite"/>
    </source>
</evidence>
<feature type="region of interest" description="Disordered" evidence="2">
    <location>
        <begin position="1"/>
        <end position="31"/>
    </location>
</feature>
<reference evidence="4 5" key="1">
    <citation type="submission" date="2022-05" db="EMBL/GenBank/DDBJ databases">
        <authorList>
            <consortium name="Genoscope - CEA"/>
            <person name="William W."/>
        </authorList>
    </citation>
    <scope>NUCLEOTIDE SEQUENCE [LARGE SCALE GENOMIC DNA]</scope>
</reference>
<evidence type="ECO:0000313" key="4">
    <source>
        <dbReference type="EMBL" id="CAH3116559.1"/>
    </source>
</evidence>
<protein>
    <recommendedName>
        <fullName evidence="3">F-box domain-containing protein</fullName>
    </recommendedName>
</protein>
<feature type="domain" description="F-box" evidence="3">
    <location>
        <begin position="141"/>
        <end position="187"/>
    </location>
</feature>
<keyword evidence="1" id="KW-0833">Ubl conjugation pathway</keyword>
<feature type="region of interest" description="Disordered" evidence="2">
    <location>
        <begin position="102"/>
        <end position="123"/>
    </location>
</feature>
<dbReference type="PROSITE" id="PS50181">
    <property type="entry name" value="FBOX"/>
    <property type="match status" value="1"/>
</dbReference>
<dbReference type="Pfam" id="PF12937">
    <property type="entry name" value="F-box-like"/>
    <property type="match status" value="1"/>
</dbReference>
<dbReference type="AlphaFoldDB" id="A0AAU9WJZ0"/>
<dbReference type="SMART" id="SM00256">
    <property type="entry name" value="FBOX"/>
    <property type="match status" value="1"/>
</dbReference>
<feature type="compositionally biased region" description="Basic residues" evidence="2">
    <location>
        <begin position="1"/>
        <end position="14"/>
    </location>
</feature>
<feature type="compositionally biased region" description="Polar residues" evidence="2">
    <location>
        <begin position="102"/>
        <end position="111"/>
    </location>
</feature>
<dbReference type="SUPFAM" id="SSF52047">
    <property type="entry name" value="RNI-like"/>
    <property type="match status" value="1"/>
</dbReference>
<dbReference type="SUPFAM" id="SSF81383">
    <property type="entry name" value="F-box domain"/>
    <property type="match status" value="1"/>
</dbReference>
<evidence type="ECO:0000313" key="5">
    <source>
        <dbReference type="Proteomes" id="UP001159428"/>
    </source>
</evidence>
<name>A0AAU9WJZ0_9CNID</name>
<gene>
    <name evidence="4" type="ORF">PMEA_00006483</name>
</gene>
<organism evidence="4 5">
    <name type="scientific">Pocillopora meandrina</name>
    <dbReference type="NCBI Taxonomy" id="46732"/>
    <lineage>
        <taxon>Eukaryota</taxon>
        <taxon>Metazoa</taxon>
        <taxon>Cnidaria</taxon>
        <taxon>Anthozoa</taxon>
        <taxon>Hexacorallia</taxon>
        <taxon>Scleractinia</taxon>
        <taxon>Astrocoeniina</taxon>
        <taxon>Pocilloporidae</taxon>
        <taxon>Pocillopora</taxon>
    </lineage>
</organism>
<evidence type="ECO:0000256" key="1">
    <source>
        <dbReference type="ARBA" id="ARBA00022786"/>
    </source>
</evidence>
<evidence type="ECO:0000259" key="3">
    <source>
        <dbReference type="PROSITE" id="PS50181"/>
    </source>
</evidence>
<dbReference type="Proteomes" id="UP001159428">
    <property type="component" value="Unassembled WGS sequence"/>
</dbReference>
<dbReference type="Gene3D" id="3.80.10.10">
    <property type="entry name" value="Ribonuclease Inhibitor"/>
    <property type="match status" value="1"/>
</dbReference>